<protein>
    <submittedName>
        <fullName evidence="2">Uncharacterized protein</fullName>
    </submittedName>
</protein>
<comment type="caution">
    <text evidence="2">The sequence shown here is derived from an EMBL/GenBank/DDBJ whole genome shotgun (WGS) entry which is preliminary data.</text>
</comment>
<feature type="compositionally biased region" description="Polar residues" evidence="1">
    <location>
        <begin position="1"/>
        <end position="18"/>
    </location>
</feature>
<organism evidence="2 3">
    <name type="scientific">Mycteria americana</name>
    <name type="common">Wood stork</name>
    <dbReference type="NCBI Taxonomy" id="33587"/>
    <lineage>
        <taxon>Eukaryota</taxon>
        <taxon>Metazoa</taxon>
        <taxon>Chordata</taxon>
        <taxon>Craniata</taxon>
        <taxon>Vertebrata</taxon>
        <taxon>Euteleostomi</taxon>
        <taxon>Archelosauria</taxon>
        <taxon>Archosauria</taxon>
        <taxon>Dinosauria</taxon>
        <taxon>Saurischia</taxon>
        <taxon>Theropoda</taxon>
        <taxon>Coelurosauria</taxon>
        <taxon>Aves</taxon>
        <taxon>Neognathae</taxon>
        <taxon>Neoaves</taxon>
        <taxon>Aequornithes</taxon>
        <taxon>Ciconiiformes</taxon>
        <taxon>Ciconiidae</taxon>
        <taxon>Mycteria</taxon>
    </lineage>
</organism>
<dbReference type="Proteomes" id="UP001333110">
    <property type="component" value="Unassembled WGS sequence"/>
</dbReference>
<accession>A0AAN7SA09</accession>
<evidence type="ECO:0000313" key="2">
    <source>
        <dbReference type="EMBL" id="KAK4824116.1"/>
    </source>
</evidence>
<name>A0AAN7SA09_MYCAM</name>
<evidence type="ECO:0000256" key="1">
    <source>
        <dbReference type="SAM" id="MobiDB-lite"/>
    </source>
</evidence>
<evidence type="ECO:0000313" key="3">
    <source>
        <dbReference type="Proteomes" id="UP001333110"/>
    </source>
</evidence>
<feature type="region of interest" description="Disordered" evidence="1">
    <location>
        <begin position="1"/>
        <end position="22"/>
    </location>
</feature>
<keyword evidence="3" id="KW-1185">Reference proteome</keyword>
<dbReference type="AlphaFoldDB" id="A0AAN7SA09"/>
<gene>
    <name evidence="2" type="ORF">QYF61_010739</name>
</gene>
<sequence length="247" mass="27057">MLPTSQQCTLRGKGSQQHPGLHEERCQQVEIGDPFSPPSAGEATPGVLGPVLGSPCTDTHILEKVQQRATKMRKGLDHLPYKEMLRELGLLSQENRRLERWGTSSLVKAVVQKVLGDAPAGTLPLLLGNCSDTEDHALHPHLSYAAAALRPPLHTSMCPIDLDPGLPAQPWACLITSDFPGDVDSWLNLVATPRLQLRFPDESKSGLHLLCNALKRHKPSVALAEEQSASPRLLIRREQLRAGRTLR</sequence>
<dbReference type="EMBL" id="JAUNZN010000003">
    <property type="protein sequence ID" value="KAK4824116.1"/>
    <property type="molecule type" value="Genomic_DNA"/>
</dbReference>
<reference evidence="2 3" key="1">
    <citation type="journal article" date="2023" name="J. Hered.">
        <title>Chromosome-level genome of the wood stork (Mycteria americana) provides insight into avian chromosome evolution.</title>
        <authorList>
            <person name="Flamio R. Jr."/>
            <person name="Ramstad K.M."/>
        </authorList>
    </citation>
    <scope>NUCLEOTIDE SEQUENCE [LARGE SCALE GENOMIC DNA]</scope>
    <source>
        <strain evidence="2">JAX WOST 10</strain>
    </source>
</reference>
<proteinExistence type="predicted"/>